<sequence>MLFRVVLLCFAFTAVFCAPIKITIRVPLKPWHVLSLDLNATQFEHIYEEEGGIGDAAFYDSYEEEYEYSGDLETTMTISCDTPKTKRVLDSVKKVFCLIRKVLSEICM</sequence>
<dbReference type="Proteomes" id="UP001175271">
    <property type="component" value="Unassembled WGS sequence"/>
</dbReference>
<feature type="chain" id="PRO_5041332187" evidence="1">
    <location>
        <begin position="18"/>
        <end position="108"/>
    </location>
</feature>
<dbReference type="AlphaFoldDB" id="A0AA39HQL2"/>
<gene>
    <name evidence="2" type="ORF">QR680_005021</name>
</gene>
<keyword evidence="1" id="KW-0732">Signal</keyword>
<keyword evidence="3" id="KW-1185">Reference proteome</keyword>
<evidence type="ECO:0000313" key="3">
    <source>
        <dbReference type="Proteomes" id="UP001175271"/>
    </source>
</evidence>
<evidence type="ECO:0000313" key="2">
    <source>
        <dbReference type="EMBL" id="KAK0410242.1"/>
    </source>
</evidence>
<name>A0AA39HQL2_9BILA</name>
<proteinExistence type="predicted"/>
<protein>
    <submittedName>
        <fullName evidence="2">Uncharacterized protein</fullName>
    </submittedName>
</protein>
<reference evidence="2" key="1">
    <citation type="submission" date="2023-06" db="EMBL/GenBank/DDBJ databases">
        <title>Genomic analysis of the entomopathogenic nematode Steinernema hermaphroditum.</title>
        <authorList>
            <person name="Schwarz E.M."/>
            <person name="Heppert J.K."/>
            <person name="Baniya A."/>
            <person name="Schwartz H.T."/>
            <person name="Tan C.-H."/>
            <person name="Antoshechkin I."/>
            <person name="Sternberg P.W."/>
            <person name="Goodrich-Blair H."/>
            <person name="Dillman A.R."/>
        </authorList>
    </citation>
    <scope>NUCLEOTIDE SEQUENCE</scope>
    <source>
        <strain evidence="2">PS9179</strain>
        <tissue evidence="2">Whole animal</tissue>
    </source>
</reference>
<dbReference type="EMBL" id="JAUCMV010000003">
    <property type="protein sequence ID" value="KAK0410242.1"/>
    <property type="molecule type" value="Genomic_DNA"/>
</dbReference>
<organism evidence="2 3">
    <name type="scientific">Steinernema hermaphroditum</name>
    <dbReference type="NCBI Taxonomy" id="289476"/>
    <lineage>
        <taxon>Eukaryota</taxon>
        <taxon>Metazoa</taxon>
        <taxon>Ecdysozoa</taxon>
        <taxon>Nematoda</taxon>
        <taxon>Chromadorea</taxon>
        <taxon>Rhabditida</taxon>
        <taxon>Tylenchina</taxon>
        <taxon>Panagrolaimomorpha</taxon>
        <taxon>Strongyloidoidea</taxon>
        <taxon>Steinernematidae</taxon>
        <taxon>Steinernema</taxon>
    </lineage>
</organism>
<evidence type="ECO:0000256" key="1">
    <source>
        <dbReference type="SAM" id="SignalP"/>
    </source>
</evidence>
<feature type="signal peptide" evidence="1">
    <location>
        <begin position="1"/>
        <end position="17"/>
    </location>
</feature>
<comment type="caution">
    <text evidence="2">The sequence shown here is derived from an EMBL/GenBank/DDBJ whole genome shotgun (WGS) entry which is preliminary data.</text>
</comment>
<accession>A0AA39HQL2</accession>